<protein>
    <submittedName>
        <fullName evidence="1">Uncharacterized protein</fullName>
    </submittedName>
</protein>
<dbReference type="AlphaFoldDB" id="A0A9E7DK85"/>
<accession>A0A9E7DK85</accession>
<name>A0A9E7DK85_9FIRM</name>
<dbReference type="EMBL" id="CP096649">
    <property type="protein sequence ID" value="UQK59763.1"/>
    <property type="molecule type" value="Genomic_DNA"/>
</dbReference>
<keyword evidence="2" id="KW-1185">Reference proteome</keyword>
<organism evidence="1 2">
    <name type="scientific">Fenollaria massiliensis</name>
    <dbReference type="NCBI Taxonomy" id="938288"/>
    <lineage>
        <taxon>Bacteria</taxon>
        <taxon>Bacillati</taxon>
        <taxon>Bacillota</taxon>
        <taxon>Clostridia</taxon>
        <taxon>Eubacteriales</taxon>
        <taxon>Fenollaria</taxon>
    </lineage>
</organism>
<dbReference type="RefSeq" id="WP_249243118.1">
    <property type="nucleotide sequence ID" value="NZ_CP096649.1"/>
</dbReference>
<evidence type="ECO:0000313" key="2">
    <source>
        <dbReference type="Proteomes" id="UP000831151"/>
    </source>
</evidence>
<dbReference type="Proteomes" id="UP000831151">
    <property type="component" value="Chromosome"/>
</dbReference>
<proteinExistence type="predicted"/>
<gene>
    <name evidence="1" type="ORF">M1R53_03725</name>
</gene>
<evidence type="ECO:0000313" key="1">
    <source>
        <dbReference type="EMBL" id="UQK59763.1"/>
    </source>
</evidence>
<reference evidence="1" key="1">
    <citation type="submission" date="2022-04" db="EMBL/GenBank/DDBJ databases">
        <title>Complete genome sequences of Ezakiella coagulans and Fenollaria massiliensis.</title>
        <authorList>
            <person name="France M.T."/>
            <person name="Clifford J."/>
            <person name="Narina S."/>
            <person name="Rutt L."/>
            <person name="Ravel J."/>
        </authorList>
    </citation>
    <scope>NUCLEOTIDE SEQUENCE</scope>
    <source>
        <strain evidence="1">C0061C2</strain>
    </source>
</reference>
<dbReference type="KEGG" id="fms:M1R53_03725"/>
<sequence>MRKYINKGIIITLLIIANLFLKANKEMPNYEKSEIKKRFTLTSEKNESHLKRAKKINIAKHDDTLNNISKNEIINKVLMSTSTSFIPNYQDYDEDPFDLMNEDAGFIDDIDEYDAEAIVLDAGNENSIKEKWSSSNASLYYEDEKNIIYSNNEGSNIILTPNSSAIINKEYVKIDFNGCSDAKLKIIKDGQIKEINLSGASDFKYFYIGKELKGSSIVSIEFISDVKKAFYLSIGEIDYE</sequence>